<evidence type="ECO:0000256" key="2">
    <source>
        <dbReference type="ARBA" id="ARBA00011738"/>
    </source>
</evidence>
<dbReference type="SUPFAM" id="SSF53383">
    <property type="entry name" value="PLP-dependent transferases"/>
    <property type="match status" value="1"/>
</dbReference>
<dbReference type="InterPro" id="IPR005861">
    <property type="entry name" value="HisP_aminotrans"/>
</dbReference>
<dbReference type="InterPro" id="IPR015421">
    <property type="entry name" value="PyrdxlP-dep_Trfase_major"/>
</dbReference>
<evidence type="ECO:0000256" key="4">
    <source>
        <dbReference type="ARBA" id="ARBA00022679"/>
    </source>
</evidence>
<evidence type="ECO:0000259" key="7">
    <source>
        <dbReference type="Pfam" id="PF00155"/>
    </source>
</evidence>
<dbReference type="PANTHER" id="PTHR43643:SF3">
    <property type="entry name" value="HISTIDINOL-PHOSPHATE AMINOTRANSFERASE"/>
    <property type="match status" value="1"/>
</dbReference>
<dbReference type="PANTHER" id="PTHR43643">
    <property type="entry name" value="HISTIDINOL-PHOSPHATE AMINOTRANSFERASE 2"/>
    <property type="match status" value="1"/>
</dbReference>
<feature type="domain" description="Aminotransferase class I/classII large" evidence="7">
    <location>
        <begin position="39"/>
        <end position="352"/>
    </location>
</feature>
<dbReference type="Proteomes" id="UP001620520">
    <property type="component" value="Unassembled WGS sequence"/>
</dbReference>
<keyword evidence="5 6" id="KW-0663">Pyridoxal phosphate</keyword>
<keyword evidence="3 6" id="KW-0032">Aminotransferase</keyword>
<dbReference type="InterPro" id="IPR050106">
    <property type="entry name" value="HistidinolP_aminotransfase"/>
</dbReference>
<dbReference type="InterPro" id="IPR004839">
    <property type="entry name" value="Aminotransferase_I/II_large"/>
</dbReference>
<dbReference type="HAMAP" id="MF_01513">
    <property type="entry name" value="Phe_aminotrans_2"/>
    <property type="match status" value="1"/>
</dbReference>
<comment type="subunit">
    <text evidence="2 6">Homodimer.</text>
</comment>
<proteinExistence type="inferred from homology"/>
<dbReference type="Pfam" id="PF00155">
    <property type="entry name" value="Aminotran_1_2"/>
    <property type="match status" value="1"/>
</dbReference>
<evidence type="ECO:0000313" key="9">
    <source>
        <dbReference type="Proteomes" id="UP001620520"/>
    </source>
</evidence>
<dbReference type="NCBIfam" id="NF002878">
    <property type="entry name" value="PRK03321.1"/>
    <property type="match status" value="1"/>
</dbReference>
<dbReference type="PROSITE" id="PS00599">
    <property type="entry name" value="AA_TRANSFER_CLASS_2"/>
    <property type="match status" value="1"/>
</dbReference>
<comment type="catalytic activity">
    <reaction evidence="6">
        <text>an aromatic L-alpha-amino acid + 2-oxoglutarate = an aromatic oxo-acid + L-glutamate</text>
        <dbReference type="Rhea" id="RHEA:17533"/>
        <dbReference type="ChEBI" id="CHEBI:16810"/>
        <dbReference type="ChEBI" id="CHEBI:29985"/>
        <dbReference type="ChEBI" id="CHEBI:73309"/>
        <dbReference type="ChEBI" id="CHEBI:84824"/>
        <dbReference type="EC" id="2.6.1.57"/>
    </reaction>
</comment>
<feature type="modified residue" description="N6-(pyridoxal phosphate)lysine" evidence="6">
    <location>
        <position position="228"/>
    </location>
</feature>
<dbReference type="Gene3D" id="3.90.1150.10">
    <property type="entry name" value="Aspartate Aminotransferase, domain 1"/>
    <property type="match status" value="1"/>
</dbReference>
<dbReference type="InterPro" id="IPR024892">
    <property type="entry name" value="ArAT"/>
</dbReference>
<dbReference type="Gene3D" id="3.40.640.10">
    <property type="entry name" value="Type I PLP-dependent aspartate aminotransferase-like (Major domain)"/>
    <property type="match status" value="1"/>
</dbReference>
<name>A0ABW8MZK2_9MICC</name>
<evidence type="ECO:0000256" key="5">
    <source>
        <dbReference type="ARBA" id="ARBA00022898"/>
    </source>
</evidence>
<keyword evidence="4 6" id="KW-0808">Transferase</keyword>
<dbReference type="NCBIfam" id="TIGR01141">
    <property type="entry name" value="hisC"/>
    <property type="match status" value="1"/>
</dbReference>
<evidence type="ECO:0000313" key="8">
    <source>
        <dbReference type="EMBL" id="MFK4637182.1"/>
    </source>
</evidence>
<dbReference type="EC" id="2.6.1.57" evidence="6"/>
<evidence type="ECO:0000256" key="6">
    <source>
        <dbReference type="HAMAP-Rule" id="MF_01513"/>
    </source>
</evidence>
<organism evidence="8 9">
    <name type="scientific">Paenarthrobacter histidinolovorans</name>
    <dbReference type="NCBI Taxonomy" id="43664"/>
    <lineage>
        <taxon>Bacteria</taxon>
        <taxon>Bacillati</taxon>
        <taxon>Actinomycetota</taxon>
        <taxon>Actinomycetes</taxon>
        <taxon>Micrococcales</taxon>
        <taxon>Micrococcaceae</taxon>
        <taxon>Paenarthrobacter</taxon>
    </lineage>
</organism>
<dbReference type="InterPro" id="IPR015422">
    <property type="entry name" value="PyrdxlP-dep_Trfase_small"/>
</dbReference>
<gene>
    <name evidence="6" type="primary">pat</name>
    <name evidence="8" type="ORF">ABIA52_000071</name>
</gene>
<comment type="caution">
    <text evidence="8">The sequence shown here is derived from an EMBL/GenBank/DDBJ whole genome shotgun (WGS) entry which is preliminary data.</text>
</comment>
<evidence type="ECO:0000256" key="3">
    <source>
        <dbReference type="ARBA" id="ARBA00022576"/>
    </source>
</evidence>
<dbReference type="InterPro" id="IPR015424">
    <property type="entry name" value="PyrdxlP-dep_Trfase"/>
</dbReference>
<comment type="similarity">
    <text evidence="6">Belongs to the class-II pyridoxal-phosphate-dependent aminotransferase family.</text>
</comment>
<dbReference type="RefSeq" id="WP_404593167.1">
    <property type="nucleotide sequence ID" value="NZ_JBIYEW010000002.1"/>
</dbReference>
<dbReference type="GO" id="GO:0004400">
    <property type="term" value="F:histidinol-phosphate transaminase activity"/>
    <property type="evidence" value="ECO:0007669"/>
    <property type="project" value="UniProtKB-EC"/>
</dbReference>
<dbReference type="CDD" id="cd00609">
    <property type="entry name" value="AAT_like"/>
    <property type="match status" value="1"/>
</dbReference>
<protein>
    <recommendedName>
        <fullName evidence="6">Aromatic amino acid aminotransferase</fullName>
        <shortName evidence="6">ArAT</shortName>
        <ecNumber evidence="6">2.6.1.57</ecNumber>
    </recommendedName>
</protein>
<reference evidence="8 9" key="1">
    <citation type="submission" date="2024-10" db="EMBL/GenBank/DDBJ databases">
        <title>Novel secondary metabolite-producing bacteria for plant disease control.</title>
        <authorList>
            <person name="Chevrette M."/>
        </authorList>
    </citation>
    <scope>NUCLEOTIDE SEQUENCE [LARGE SCALE GENOMIC DNA]</scope>
    <source>
        <strain evidence="8 9">J30 TE3557</strain>
    </source>
</reference>
<keyword evidence="9" id="KW-1185">Reference proteome</keyword>
<sequence length="368" mass="39370">MSFKPDASPLSLPALRPEVASLPAYVPGVRAQTLDTAALASNESHFNPLPSVRQAVFGAAATMNRYPDAASVALRARLAQHLEATPDEIVVGAGSLGVLSQIMSAYCRPGDEVIFPWRSFEAYPLVVQLAGATSVPVPLRPDESHDLDGILAAITNRTRVIIICTPNNPTGVPVPHAELAKFLESVRSDVLVIIDEAYIEYATAKDTANSLALYRQHPNVCLLRTFSKAYGLAGLRIGYALATPGIAEGLRKAGLPFSVSALAQQAAITSLDARAEMLTRVQAVVCERERILLSLRSAGYDIPDSQANFLWLRCGDETRVPLEERFQSAGILVRGYARDGIRISVADAEANNRVINLLAAQATGAVSC</sequence>
<dbReference type="EMBL" id="JBIYEW010000002">
    <property type="protein sequence ID" value="MFK4637182.1"/>
    <property type="molecule type" value="Genomic_DNA"/>
</dbReference>
<comment type="cofactor">
    <cofactor evidence="1 6">
        <name>pyridoxal 5'-phosphate</name>
        <dbReference type="ChEBI" id="CHEBI:597326"/>
    </cofactor>
</comment>
<dbReference type="InterPro" id="IPR001917">
    <property type="entry name" value="Aminotrans_II_pyridoxalP_BS"/>
</dbReference>
<dbReference type="HAMAP" id="MF_01023">
    <property type="entry name" value="HisC_aminotrans_2"/>
    <property type="match status" value="1"/>
</dbReference>
<evidence type="ECO:0000256" key="1">
    <source>
        <dbReference type="ARBA" id="ARBA00001933"/>
    </source>
</evidence>
<accession>A0ABW8MZK2</accession>
<comment type="function">
    <text evidence="6">Aminotransferase that catalyzes the conversion of aromatic amino acids and 2-oxoglutarate into corresponding aromatic oxo acids and L-glutamate.</text>
</comment>